<keyword evidence="2" id="KW-1185">Reference proteome</keyword>
<dbReference type="AlphaFoldDB" id="A0A9Q0BMU8"/>
<proteinExistence type="predicted"/>
<reference evidence="1" key="1">
    <citation type="journal article" date="2023" name="Genome Biol. Evol.">
        <title>Long-read-based Genome Assembly of Drosophila gunungcola Reveals Fewer Chemosensory Genes in Flower-breeding Species.</title>
        <authorList>
            <person name="Negi A."/>
            <person name="Liao B.Y."/>
            <person name="Yeh S.D."/>
        </authorList>
    </citation>
    <scope>NUCLEOTIDE SEQUENCE</scope>
    <source>
        <strain evidence="1">Sukarami</strain>
    </source>
</reference>
<organism evidence="1 2">
    <name type="scientific">Drosophila gunungcola</name>
    <name type="common">fruit fly</name>
    <dbReference type="NCBI Taxonomy" id="103775"/>
    <lineage>
        <taxon>Eukaryota</taxon>
        <taxon>Metazoa</taxon>
        <taxon>Ecdysozoa</taxon>
        <taxon>Arthropoda</taxon>
        <taxon>Hexapoda</taxon>
        <taxon>Insecta</taxon>
        <taxon>Pterygota</taxon>
        <taxon>Neoptera</taxon>
        <taxon>Endopterygota</taxon>
        <taxon>Diptera</taxon>
        <taxon>Brachycera</taxon>
        <taxon>Muscomorpha</taxon>
        <taxon>Ephydroidea</taxon>
        <taxon>Drosophilidae</taxon>
        <taxon>Drosophila</taxon>
        <taxon>Sophophora</taxon>
    </lineage>
</organism>
<evidence type="ECO:0000313" key="1">
    <source>
        <dbReference type="EMBL" id="KAI8038297.1"/>
    </source>
</evidence>
<dbReference type="Proteomes" id="UP001059596">
    <property type="component" value="Unassembled WGS sequence"/>
</dbReference>
<name>A0A9Q0BMU8_9MUSC</name>
<protein>
    <submittedName>
        <fullName evidence="1">Uncharacterized protein</fullName>
    </submittedName>
</protein>
<sequence>MCLMVTVQGYEKILRKNSTQTPGITIELYSECIISKMH</sequence>
<evidence type="ECO:0000313" key="2">
    <source>
        <dbReference type="Proteomes" id="UP001059596"/>
    </source>
</evidence>
<dbReference type="EMBL" id="JAMKOV010000008">
    <property type="protein sequence ID" value="KAI8038297.1"/>
    <property type="molecule type" value="Genomic_DNA"/>
</dbReference>
<comment type="caution">
    <text evidence="1">The sequence shown here is derived from an EMBL/GenBank/DDBJ whole genome shotgun (WGS) entry which is preliminary data.</text>
</comment>
<accession>A0A9Q0BMU8</accession>
<gene>
    <name evidence="1" type="ORF">M5D96_008987</name>
</gene>